<dbReference type="OrthoDB" id="444119at2759"/>
<evidence type="ECO:0000256" key="5">
    <source>
        <dbReference type="SAM" id="MobiDB-lite"/>
    </source>
</evidence>
<keyword evidence="2 6" id="KW-0812">Transmembrane</keyword>
<organism evidence="8 9">
    <name type="scientific">Chrysochromulina tobinii</name>
    <dbReference type="NCBI Taxonomy" id="1460289"/>
    <lineage>
        <taxon>Eukaryota</taxon>
        <taxon>Haptista</taxon>
        <taxon>Haptophyta</taxon>
        <taxon>Prymnesiophyceae</taxon>
        <taxon>Prymnesiales</taxon>
        <taxon>Chrysochromulinaceae</taxon>
        <taxon>Chrysochromulina</taxon>
    </lineage>
</organism>
<keyword evidence="4 6" id="KW-0472">Membrane</keyword>
<dbReference type="Gene3D" id="1.10.287.70">
    <property type="match status" value="1"/>
</dbReference>
<evidence type="ECO:0000313" key="8">
    <source>
        <dbReference type="EMBL" id="KOO23268.1"/>
    </source>
</evidence>
<dbReference type="Proteomes" id="UP000037460">
    <property type="component" value="Unassembled WGS sequence"/>
</dbReference>
<reference evidence="9" key="1">
    <citation type="journal article" date="2015" name="PLoS Genet.">
        <title>Genome Sequence and Transcriptome Analyses of Chrysochromulina tobin: Metabolic Tools for Enhanced Algal Fitness in the Prominent Order Prymnesiales (Haptophyceae).</title>
        <authorList>
            <person name="Hovde B.T."/>
            <person name="Deodato C.R."/>
            <person name="Hunsperger H.M."/>
            <person name="Ryken S.A."/>
            <person name="Yost W."/>
            <person name="Jha R.K."/>
            <person name="Patterson J."/>
            <person name="Monnat R.J. Jr."/>
            <person name="Barlow S.B."/>
            <person name="Starkenburg S.R."/>
            <person name="Cattolico R.A."/>
        </authorList>
    </citation>
    <scope>NUCLEOTIDE SEQUENCE</scope>
    <source>
        <strain evidence="9">CCMP291</strain>
    </source>
</reference>
<feature type="transmembrane region" description="Helical" evidence="6">
    <location>
        <begin position="617"/>
        <end position="641"/>
    </location>
</feature>
<feature type="domain" description="Polycystin cation channel PKD1/PKD2" evidence="7">
    <location>
        <begin position="493"/>
        <end position="708"/>
    </location>
</feature>
<evidence type="ECO:0000256" key="1">
    <source>
        <dbReference type="ARBA" id="ARBA00004141"/>
    </source>
</evidence>
<evidence type="ECO:0000256" key="3">
    <source>
        <dbReference type="ARBA" id="ARBA00022989"/>
    </source>
</evidence>
<evidence type="ECO:0000256" key="6">
    <source>
        <dbReference type="SAM" id="Phobius"/>
    </source>
</evidence>
<proteinExistence type="predicted"/>
<comment type="subcellular location">
    <subcellularLocation>
        <location evidence="1">Membrane</location>
        <topology evidence="1">Multi-pass membrane protein</topology>
    </subcellularLocation>
</comment>
<feature type="non-terminal residue" evidence="8">
    <location>
        <position position="953"/>
    </location>
</feature>
<dbReference type="InterPro" id="IPR013122">
    <property type="entry name" value="PKD1_2_channel"/>
</dbReference>
<dbReference type="GO" id="GO:0050982">
    <property type="term" value="P:detection of mechanical stimulus"/>
    <property type="evidence" value="ECO:0007669"/>
    <property type="project" value="TreeGrafter"/>
</dbReference>
<accession>A0A0M0JAL1</accession>
<dbReference type="GO" id="GO:0016020">
    <property type="term" value="C:membrane"/>
    <property type="evidence" value="ECO:0007669"/>
    <property type="project" value="UniProtKB-SubCell"/>
</dbReference>
<evidence type="ECO:0000313" key="9">
    <source>
        <dbReference type="Proteomes" id="UP000037460"/>
    </source>
</evidence>
<sequence length="953" mass="107503">MPMIAGRAGGASQIMAAVRRRRKKSPPIAGEKEGATLGLKWKDVGAKRPTEGKELQNDGLSKALLRQNMRGVLHYVFSVEEFKEFHVRGLQLNSFVRAGPSYYVPDETPEPEELKPWFVRWTNNVFNVLNSLSLQACLYLVFVIVFQNLAGTMRRREEYYMTMHVMNKFVTTPFDSQHNTFETIRRASDIYEWGNQVLWPGFFGDAGPCNPFVGLPNTLQNKGCNDDAWPDGDGPHHLVGASPLGLDELVRRMDMLDWTEGILIKQGRAAPQNCAGLHQIGQCYPELERGIYTSSTQTYGWLYNISHPDEEPEIRWRYFSARNLGGNPGGQTSAAIPSMRQYDTDGFIAVVIPFFSEIYLEEQHDLVDWVVDYRLHYVNATNGKTPRYYCVRLSHNGRDMHQVCDPTTNRRDGSGKMTGVVRAAVENMWNDLKRGHYLDSRSRVLTITLQLNSNHVGVRSRFTLMLELTALGAIFPSYDVETRILDEAALDDMLLYAQISMVMVAFFAMLELIELIRQGPIDYVQNFWHLMDWGNYIIFLQVYFQVVQVRQTIENPDCSSFLCANIGYFDDWKAMGEYRICKQYLALCVCLQLFKITKFTSQLVPKMGLMSNVLRHAAIDIFFFAIVFFNSLLAFSTMLYVQLGPVMEDFYDQGPAIVSLFRALFGDFDLDEVMNQSSGYMNALLFLVYLFVAIFIMLSLFLAILAEAQAAVREREAIKKVDDPNFNEFGVMHTCWDFLGFGYRRVRQTLYPEEEAPACKCSPRRHRFSPTAVPGPEPPPTVDAMVKDLRGEVKTISEIVNTLCREVVLLRSNGLVGTPEGWLAPDGTLRGTGEHGARDDADGGVVSVEDARRMRLGIHAEIHAEMVSVEDARRMRLVVEGLDAKLTKKLEQIDERLAKREKVAAIERKGHLPAGKSRPSPLVNERTAAGAASDFQPIAAQSWLAGTTAAGGG</sequence>
<dbReference type="Pfam" id="PF08016">
    <property type="entry name" value="PKD_channel"/>
    <property type="match status" value="1"/>
</dbReference>
<evidence type="ECO:0000259" key="7">
    <source>
        <dbReference type="Pfam" id="PF08016"/>
    </source>
</evidence>
<dbReference type="AlphaFoldDB" id="A0A0M0JAL1"/>
<dbReference type="InterPro" id="IPR051223">
    <property type="entry name" value="Polycystin"/>
</dbReference>
<protein>
    <submittedName>
        <fullName evidence="8">Polycystic kidney disease protein-2</fullName>
    </submittedName>
</protein>
<dbReference type="EMBL" id="JWZX01003208">
    <property type="protein sequence ID" value="KOO23268.1"/>
    <property type="molecule type" value="Genomic_DNA"/>
</dbReference>
<dbReference type="PANTHER" id="PTHR10877">
    <property type="entry name" value="POLYCYSTIN FAMILY MEMBER"/>
    <property type="match status" value="1"/>
</dbReference>
<dbReference type="GO" id="GO:0005262">
    <property type="term" value="F:calcium channel activity"/>
    <property type="evidence" value="ECO:0007669"/>
    <property type="project" value="TreeGrafter"/>
</dbReference>
<name>A0A0M0JAL1_9EUKA</name>
<dbReference type="PANTHER" id="PTHR10877:SF197">
    <property type="entry name" value="POLYCYSTIC KIDNEY DISEASE PROTEIN 1-LIKE 2"/>
    <property type="match status" value="1"/>
</dbReference>
<evidence type="ECO:0000256" key="4">
    <source>
        <dbReference type="ARBA" id="ARBA00023136"/>
    </source>
</evidence>
<keyword evidence="9" id="KW-1185">Reference proteome</keyword>
<feature type="transmembrane region" description="Helical" evidence="6">
    <location>
        <begin position="683"/>
        <end position="705"/>
    </location>
</feature>
<evidence type="ECO:0000256" key="2">
    <source>
        <dbReference type="ARBA" id="ARBA00022692"/>
    </source>
</evidence>
<comment type="caution">
    <text evidence="8">The sequence shown here is derived from an EMBL/GenBank/DDBJ whole genome shotgun (WGS) entry which is preliminary data.</text>
</comment>
<feature type="region of interest" description="Disordered" evidence="5">
    <location>
        <begin position="908"/>
        <end position="929"/>
    </location>
</feature>
<feature type="transmembrane region" description="Helical" evidence="6">
    <location>
        <begin position="493"/>
        <end position="513"/>
    </location>
</feature>
<keyword evidence="3 6" id="KW-1133">Transmembrane helix</keyword>
<gene>
    <name evidence="8" type="ORF">Ctob_000842</name>
</gene>